<dbReference type="InterPro" id="IPR002882">
    <property type="entry name" value="CofD"/>
</dbReference>
<dbReference type="SUPFAM" id="SSF142338">
    <property type="entry name" value="CofD-like"/>
    <property type="match status" value="1"/>
</dbReference>
<dbReference type="Proteomes" id="UP000199008">
    <property type="component" value="Unassembled WGS sequence"/>
</dbReference>
<comment type="similarity">
    <text evidence="2">Belongs to the gluconeogenesis factor family.</text>
</comment>
<accession>A0A1G9GBG9</accession>
<dbReference type="InterPro" id="IPR010119">
    <property type="entry name" value="Gluconeogen_factor"/>
</dbReference>
<keyword evidence="4" id="KW-1185">Reference proteome</keyword>
<dbReference type="CDD" id="cd07187">
    <property type="entry name" value="YvcK_like"/>
    <property type="match status" value="1"/>
</dbReference>
<gene>
    <name evidence="3" type="ORF">SAMN05216216_11634</name>
</gene>
<dbReference type="InterPro" id="IPR038136">
    <property type="entry name" value="CofD-like_dom_sf"/>
</dbReference>
<dbReference type="HAMAP" id="MF_00973">
    <property type="entry name" value="Gluconeogen_factor"/>
    <property type="match status" value="1"/>
</dbReference>
<dbReference type="RefSeq" id="WP_092986826.1">
    <property type="nucleotide sequence ID" value="NZ_FNFY01000016.1"/>
</dbReference>
<sequence>MKKVRVTIIGGGTGLSVLARGLKQYPVEISAVVSVADDGGSTGIIRDQIDMPAPGDIRNVMSALSDMESKLESLFKYRFKKNEISGHSLGNLMLAAMYDMTGDFALAVEELSDILNVRGTVIPSTNISPKLAARMHDDSIIIGESYIPKVQQKISEVFLLPKDTIATPEAIEAIEEADVIVLGPGSLYTSIIPNLLPSGMREALIHSEGTKVYISNIMTQVGETIGYTATDHLTAINKHIGQNVFDYIVQNERNITSDISDYYKENGMTVVTSDKDQLDEMGVSILTRDDLVSVDKDGAVRHNNDVIAEIIYDIALTEISTLQYRLNKDQS</sequence>
<dbReference type="PANTHER" id="PTHR30135">
    <property type="entry name" value="UNCHARACTERIZED PROTEIN YVCK-RELATED"/>
    <property type="match status" value="1"/>
</dbReference>
<dbReference type="Pfam" id="PF01933">
    <property type="entry name" value="CofD"/>
    <property type="match status" value="1"/>
</dbReference>
<evidence type="ECO:0000313" key="3">
    <source>
        <dbReference type="EMBL" id="SDK97972.1"/>
    </source>
</evidence>
<dbReference type="AlphaFoldDB" id="A0A1G9GBG9"/>
<dbReference type="OrthoDB" id="9783842at2"/>
<organism evidence="3 4">
    <name type="scientific">Lacicoccus qingdaonensis</name>
    <dbReference type="NCBI Taxonomy" id="576118"/>
    <lineage>
        <taxon>Bacteria</taxon>
        <taxon>Bacillati</taxon>
        <taxon>Bacillota</taxon>
        <taxon>Bacilli</taxon>
        <taxon>Bacillales</taxon>
        <taxon>Salinicoccaceae</taxon>
        <taxon>Lacicoccus</taxon>
    </lineage>
</organism>
<proteinExistence type="inferred from homology"/>
<dbReference type="Gene3D" id="3.40.50.10680">
    <property type="entry name" value="CofD-like domains"/>
    <property type="match status" value="1"/>
</dbReference>
<comment type="subcellular location">
    <subcellularLocation>
        <location evidence="2">Cytoplasm</location>
    </subcellularLocation>
</comment>
<dbReference type="STRING" id="576118.SAMN05216216_11634"/>
<evidence type="ECO:0000256" key="2">
    <source>
        <dbReference type="HAMAP-Rule" id="MF_00973"/>
    </source>
</evidence>
<evidence type="ECO:0000256" key="1">
    <source>
        <dbReference type="ARBA" id="ARBA00022490"/>
    </source>
</evidence>
<name>A0A1G9GBG9_9BACL</name>
<dbReference type="EMBL" id="FNFY01000016">
    <property type="protein sequence ID" value="SDK97972.1"/>
    <property type="molecule type" value="Genomic_DNA"/>
</dbReference>
<evidence type="ECO:0000313" key="4">
    <source>
        <dbReference type="Proteomes" id="UP000199008"/>
    </source>
</evidence>
<dbReference type="GO" id="GO:0008360">
    <property type="term" value="P:regulation of cell shape"/>
    <property type="evidence" value="ECO:0007669"/>
    <property type="project" value="UniProtKB-UniRule"/>
</dbReference>
<keyword evidence="1 2" id="KW-0963">Cytoplasm</keyword>
<comment type="function">
    <text evidence="2">Required for morphogenesis under gluconeogenic growth conditions.</text>
</comment>
<reference evidence="4" key="1">
    <citation type="submission" date="2016-10" db="EMBL/GenBank/DDBJ databases">
        <authorList>
            <person name="Varghese N."/>
            <person name="Submissions S."/>
        </authorList>
    </citation>
    <scope>NUCLEOTIDE SEQUENCE [LARGE SCALE GENOMIC DNA]</scope>
    <source>
        <strain evidence="4">CGMCC 1.8895</strain>
    </source>
</reference>
<dbReference type="GO" id="GO:0043743">
    <property type="term" value="F:LPPG:FO 2-phospho-L-lactate transferase activity"/>
    <property type="evidence" value="ECO:0007669"/>
    <property type="project" value="InterPro"/>
</dbReference>
<dbReference type="GO" id="GO:0005737">
    <property type="term" value="C:cytoplasm"/>
    <property type="evidence" value="ECO:0007669"/>
    <property type="project" value="UniProtKB-SubCell"/>
</dbReference>
<protein>
    <recommendedName>
        <fullName evidence="2">Gluconeogenesis factor</fullName>
    </recommendedName>
</protein>
<dbReference type="PANTHER" id="PTHR30135:SF3">
    <property type="entry name" value="GLUCONEOGENESIS FACTOR-RELATED"/>
    <property type="match status" value="1"/>
</dbReference>
<dbReference type="NCBIfam" id="TIGR01826">
    <property type="entry name" value="CofD_related"/>
    <property type="match status" value="1"/>
</dbReference>